<feature type="compositionally biased region" description="Basic residues" evidence="1">
    <location>
        <begin position="50"/>
        <end position="63"/>
    </location>
</feature>
<evidence type="ECO:0000313" key="3">
    <source>
        <dbReference type="Proteomes" id="UP001292094"/>
    </source>
</evidence>
<feature type="compositionally biased region" description="Acidic residues" evidence="1">
    <location>
        <begin position="775"/>
        <end position="789"/>
    </location>
</feature>
<feature type="compositionally biased region" description="Basic and acidic residues" evidence="1">
    <location>
        <begin position="220"/>
        <end position="230"/>
    </location>
</feature>
<keyword evidence="3" id="KW-1185">Reference proteome</keyword>
<comment type="caution">
    <text evidence="2">The sequence shown here is derived from an EMBL/GenBank/DDBJ whole genome shotgun (WGS) entry which is preliminary data.</text>
</comment>
<reference evidence="2" key="1">
    <citation type="submission" date="2023-11" db="EMBL/GenBank/DDBJ databases">
        <title>Genome assemblies of two species of porcelain crab, Petrolisthes cinctipes and Petrolisthes manimaculis (Anomura: Porcellanidae).</title>
        <authorList>
            <person name="Angst P."/>
        </authorList>
    </citation>
    <scope>NUCLEOTIDE SEQUENCE</scope>
    <source>
        <strain evidence="2">PB745_02</strain>
        <tissue evidence="2">Gill</tissue>
    </source>
</reference>
<evidence type="ECO:0000313" key="2">
    <source>
        <dbReference type="EMBL" id="KAK4301736.1"/>
    </source>
</evidence>
<accession>A0AAE1P6P4</accession>
<proteinExistence type="predicted"/>
<feature type="compositionally biased region" description="Basic and acidic residues" evidence="1">
    <location>
        <begin position="342"/>
        <end position="368"/>
    </location>
</feature>
<dbReference type="EMBL" id="JAWZYT010002835">
    <property type="protein sequence ID" value="KAK4301736.1"/>
    <property type="molecule type" value="Genomic_DNA"/>
</dbReference>
<feature type="compositionally biased region" description="Polar residues" evidence="1">
    <location>
        <begin position="173"/>
        <end position="186"/>
    </location>
</feature>
<name>A0AAE1P6P4_9EUCA</name>
<feature type="compositionally biased region" description="Polar residues" evidence="1">
    <location>
        <begin position="112"/>
        <end position="129"/>
    </location>
</feature>
<feature type="compositionally biased region" description="Acidic residues" evidence="1">
    <location>
        <begin position="578"/>
        <end position="589"/>
    </location>
</feature>
<feature type="compositionally biased region" description="Basic and acidic residues" evidence="1">
    <location>
        <begin position="160"/>
        <end position="172"/>
    </location>
</feature>
<feature type="compositionally biased region" description="Acidic residues" evidence="1">
    <location>
        <begin position="538"/>
        <end position="557"/>
    </location>
</feature>
<feature type="compositionally biased region" description="Low complexity" evidence="1">
    <location>
        <begin position="256"/>
        <end position="275"/>
    </location>
</feature>
<feature type="compositionally biased region" description="Basic and acidic residues" evidence="1">
    <location>
        <begin position="292"/>
        <end position="333"/>
    </location>
</feature>
<evidence type="ECO:0000256" key="1">
    <source>
        <dbReference type="SAM" id="MobiDB-lite"/>
    </source>
</evidence>
<protein>
    <submittedName>
        <fullName evidence="2">Uncharacterized protein</fullName>
    </submittedName>
</protein>
<feature type="region of interest" description="Disordered" evidence="1">
    <location>
        <begin position="43"/>
        <end position="74"/>
    </location>
</feature>
<feature type="region of interest" description="Disordered" evidence="1">
    <location>
        <begin position="436"/>
        <end position="814"/>
    </location>
</feature>
<organism evidence="2 3">
    <name type="scientific">Petrolisthes manimaculis</name>
    <dbReference type="NCBI Taxonomy" id="1843537"/>
    <lineage>
        <taxon>Eukaryota</taxon>
        <taxon>Metazoa</taxon>
        <taxon>Ecdysozoa</taxon>
        <taxon>Arthropoda</taxon>
        <taxon>Crustacea</taxon>
        <taxon>Multicrustacea</taxon>
        <taxon>Malacostraca</taxon>
        <taxon>Eumalacostraca</taxon>
        <taxon>Eucarida</taxon>
        <taxon>Decapoda</taxon>
        <taxon>Pleocyemata</taxon>
        <taxon>Anomura</taxon>
        <taxon>Galatheoidea</taxon>
        <taxon>Porcellanidae</taxon>
        <taxon>Petrolisthes</taxon>
    </lineage>
</organism>
<feature type="region of interest" description="Disordered" evidence="1">
    <location>
        <begin position="160"/>
        <end position="386"/>
    </location>
</feature>
<dbReference type="AlphaFoldDB" id="A0AAE1P6P4"/>
<sequence>MVTSTPSSPTQTNISVDGLQICHHHRLARAPCHTQGGWQRALCPQDSTGTKHHKFPKKTHRGHQQQSHGPRSHLTHKKTYVSQIPDGVNLDDFLHQKHKKRTKRLAKAVDIPTSSGENTQSEEQSLKQTPSRHHDMEVAALAKPQGLNLDEIENLMKSYTIDKETKPREKELTNNPPVSSKQVTNKTVDERHTVVDEEKLQVVDEPSTLHKESTTNPSHPMEEDSVDRYNHVNKNHVSDSENEVDGELQESVTPKSTVDVVDSGSSGVYVSQVSYEGDRKEDDVTVSSNTRPRSDLPEEPREDKETGKGVHNLEKAEYPVQKAKVEESQKPDEAETDMEEPQTPREAEPKMEEDPQKPSEADKEKEQSVESQQPNEMEGEKDSRTVLTVGVGPIFVQDAEPQNQVIEATEGQKLIEETTPIMEESVTEVSEVSIVDARIKGSSKTTTEDEKNAIIFPTEQTEVVTSGREPRFDDNIDTPTDLNSDENEENEGAGSEDNNSTEDQLPPISNTQAPKSPILFPEADIGRKEPTVDVGLEVSEEEEQQEEEEEDEEEEETISSPADGSLVEDKNVSVQEGAQDEETTPEADMDQGTITESEKSSTDEEDPMDDHTTYPDNIDDDELVKEVAEVAQPSIVNQDPTTSQVEAEIESTVDPSIVDMGDLEINKEVAVMDTGDKENSATDTTTEFVSEDRQDKSSEGEMEREPKAVEVEDQPDLSNSPKAKENEEEMPPEGMAEVGEAFDIPTEIPEVENMGDKLSIPEELRPSKDPTADKEQDENPNPDQDDDGDDVPRDPPKRNGHQGLLAQIFKGIFG</sequence>
<feature type="compositionally biased region" description="Polar residues" evidence="1">
    <location>
        <begin position="634"/>
        <end position="645"/>
    </location>
</feature>
<feature type="compositionally biased region" description="Basic and acidic residues" evidence="1">
    <location>
        <begin position="187"/>
        <end position="213"/>
    </location>
</feature>
<feature type="compositionally biased region" description="Polar residues" evidence="1">
    <location>
        <begin position="496"/>
        <end position="514"/>
    </location>
</feature>
<dbReference type="Proteomes" id="UP001292094">
    <property type="component" value="Unassembled WGS sequence"/>
</dbReference>
<gene>
    <name evidence="2" type="ORF">Pmani_026140</name>
</gene>
<feature type="compositionally biased region" description="Basic and acidic residues" evidence="1">
    <location>
        <begin position="690"/>
        <end position="710"/>
    </location>
</feature>
<feature type="region of interest" description="Disordered" evidence="1">
    <location>
        <begin position="101"/>
        <end position="133"/>
    </location>
</feature>
<feature type="compositionally biased region" description="Basic and acidic residues" evidence="1">
    <location>
        <begin position="759"/>
        <end position="774"/>
    </location>
</feature>